<proteinExistence type="predicted"/>
<accession>A0A128EDW8</accession>
<dbReference type="Proteomes" id="UP000069632">
    <property type="component" value="Unassembled WGS sequence"/>
</dbReference>
<protein>
    <submittedName>
        <fullName evidence="1">Periplasmic protein</fullName>
    </submittedName>
</protein>
<dbReference type="EMBL" id="FIZP01000002">
    <property type="protein sequence ID" value="CZE47145.1"/>
    <property type="molecule type" value="Genomic_DNA"/>
</dbReference>
<sequence>MKRAFTLIMAMFFIVILATLGMLALSLSTQTAKQSTDIYLREQAELLARSATEFAVMAMQAHSYTPARSNGEHCLETVDITYPTADNPLFKGRVQIYYLNPLLGCRAARTIGDRNLTAATTTSITDNIAMLDVTIQSTEEAGSEPIRYFRRTIQRP</sequence>
<organism evidence="1 2">
    <name type="scientific">Campylobacter geochelonis</name>
    <dbReference type="NCBI Taxonomy" id="1780362"/>
    <lineage>
        <taxon>Bacteria</taxon>
        <taxon>Pseudomonadati</taxon>
        <taxon>Campylobacterota</taxon>
        <taxon>Epsilonproteobacteria</taxon>
        <taxon>Campylobacterales</taxon>
        <taxon>Campylobacteraceae</taxon>
        <taxon>Campylobacter</taxon>
    </lineage>
</organism>
<dbReference type="AlphaFoldDB" id="A0A128EDW8"/>
<dbReference type="OrthoDB" id="5372904at2"/>
<dbReference type="RefSeq" id="WP_075540097.1">
    <property type="nucleotide sequence ID" value="NZ_CP053844.1"/>
</dbReference>
<reference evidence="1 2" key="1">
    <citation type="submission" date="2016-02" db="EMBL/GenBank/DDBJ databases">
        <authorList>
            <consortium name="Pathogen Informatics"/>
        </authorList>
    </citation>
    <scope>NUCLEOTIDE SEQUENCE [LARGE SCALE GENOMIC DNA]</scope>
    <source>
        <strain evidence="1 2">RC20</strain>
    </source>
</reference>
<name>A0A128EDW8_9BACT</name>
<gene>
    <name evidence="1" type="ORF">ERS672216_00736</name>
</gene>
<keyword evidence="2" id="KW-1185">Reference proteome</keyword>
<evidence type="ECO:0000313" key="1">
    <source>
        <dbReference type="EMBL" id="CZE47145.1"/>
    </source>
</evidence>
<evidence type="ECO:0000313" key="2">
    <source>
        <dbReference type="Proteomes" id="UP000069632"/>
    </source>
</evidence>